<protein>
    <submittedName>
        <fullName evidence="2">Uncharacterized protein</fullName>
    </submittedName>
</protein>
<keyword evidence="3" id="KW-1185">Reference proteome</keyword>
<dbReference type="InterPro" id="IPR046960">
    <property type="entry name" value="PPR_At4g14850-like_plant"/>
</dbReference>
<name>A0ABP1BRK9_9BRYO</name>
<feature type="compositionally biased region" description="Basic and acidic residues" evidence="1">
    <location>
        <begin position="7"/>
        <end position="16"/>
    </location>
</feature>
<gene>
    <name evidence="2" type="ORF">CSSPJE1EN2_LOCUS20447</name>
</gene>
<organism evidence="2 3">
    <name type="scientific">Sphagnum jensenii</name>
    <dbReference type="NCBI Taxonomy" id="128206"/>
    <lineage>
        <taxon>Eukaryota</taxon>
        <taxon>Viridiplantae</taxon>
        <taxon>Streptophyta</taxon>
        <taxon>Embryophyta</taxon>
        <taxon>Bryophyta</taxon>
        <taxon>Sphagnophytina</taxon>
        <taxon>Sphagnopsida</taxon>
        <taxon>Sphagnales</taxon>
        <taxon>Sphagnaceae</taxon>
        <taxon>Sphagnum</taxon>
    </lineage>
</organism>
<evidence type="ECO:0000313" key="3">
    <source>
        <dbReference type="Proteomes" id="UP001497522"/>
    </source>
</evidence>
<dbReference type="EMBL" id="OZ023707">
    <property type="protein sequence ID" value="CAK9878661.1"/>
    <property type="molecule type" value="Genomic_DNA"/>
</dbReference>
<accession>A0ABP1BRK9</accession>
<evidence type="ECO:0000313" key="2">
    <source>
        <dbReference type="EMBL" id="CAK9878661.1"/>
    </source>
</evidence>
<dbReference type="Proteomes" id="UP001497522">
    <property type="component" value="Chromosome 6"/>
</dbReference>
<dbReference type="PANTHER" id="PTHR47926">
    <property type="entry name" value="PENTATRICOPEPTIDE REPEAT-CONTAINING PROTEIN"/>
    <property type="match status" value="1"/>
</dbReference>
<dbReference type="InterPro" id="IPR046848">
    <property type="entry name" value="E_motif"/>
</dbReference>
<dbReference type="Pfam" id="PF20431">
    <property type="entry name" value="E_motif"/>
    <property type="match status" value="1"/>
</dbReference>
<reference evidence="2" key="1">
    <citation type="submission" date="2024-03" db="EMBL/GenBank/DDBJ databases">
        <authorList>
            <consortium name="ELIXIR-Norway"/>
            <consortium name="Elixir Norway"/>
        </authorList>
    </citation>
    <scope>NUCLEOTIDE SEQUENCE</scope>
</reference>
<evidence type="ECO:0000256" key="1">
    <source>
        <dbReference type="SAM" id="MobiDB-lite"/>
    </source>
</evidence>
<sequence length="313" mass="35262">MLQKATHAKEDNEKQKHTQRQTPRSTRFLMHCALPLALCLNGTGRPDPEEEHVGFTNPNPTLTLIFQSRTTCFVPQFLALGIFWVDVGYSRGICIGSTADAPLVYWIVRSESHCPRFSLRNVFIITTAGAAAVYRMLRLSKPREQHLYPHIGQSEVHQKALAASFLWALAIALYPSTTFAVHRISSSQSAHCRNRRGAVQLNILAWNKRFEQYVKNQQPEKDAENMIKAMQGKPCVVCTALLSACRILGNVEMREHVAKQTLVLEPENAAGHVLLSNIYASAGNRHFCENVEQQRKKRGVKKQLSCTWTEGLK</sequence>
<proteinExistence type="predicted"/>
<feature type="region of interest" description="Disordered" evidence="1">
    <location>
        <begin position="1"/>
        <end position="24"/>
    </location>
</feature>